<dbReference type="EMBL" id="CP029684">
    <property type="protein sequence ID" value="QAS69067.1"/>
    <property type="molecule type" value="Genomic_DNA"/>
</dbReference>
<evidence type="ECO:0000313" key="3">
    <source>
        <dbReference type="EMBL" id="QAS69067.1"/>
    </source>
</evidence>
<accession>A0AAJ1VMQ7</accession>
<dbReference type="RefSeq" id="WP_128684849.1">
    <property type="nucleotide sequence ID" value="NZ_CP029684.2"/>
</dbReference>
<dbReference type="PANTHER" id="PTHR33434:SF8">
    <property type="entry name" value="DEGV DOMAIN-CONTAINING PROTEIN SPR1019"/>
    <property type="match status" value="1"/>
</dbReference>
<reference evidence="3 4" key="1">
    <citation type="journal article" date="2019" name="Syst. Appl. Microbiol.">
        <title>Oenococcus sicerae sp. nov., isolated from French cider.</title>
        <authorList>
            <person name="Cousin F.J."/>
            <person name="Le Guellec R."/>
            <person name="Chagnot C."/>
            <person name="Goux D."/>
            <person name="Dalmasso M."/>
            <person name="Laplace J.M."/>
            <person name="Cretenet M."/>
        </authorList>
    </citation>
    <scope>NUCLEOTIDE SEQUENCE [LARGE SCALE GENOMIC DNA]</scope>
    <source>
        <strain evidence="3 4">UCMA 15228</strain>
    </source>
</reference>
<dbReference type="Proteomes" id="UP001167919">
    <property type="component" value="Unassembled WGS sequence"/>
</dbReference>
<evidence type="ECO:0000256" key="1">
    <source>
        <dbReference type="ARBA" id="ARBA00023121"/>
    </source>
</evidence>
<name>A0AAJ1VMQ7_9LACO</name>
<protein>
    <submittedName>
        <fullName evidence="2">DegV family protein</fullName>
    </submittedName>
</protein>
<dbReference type="InterPro" id="IPR043168">
    <property type="entry name" value="DegV_C"/>
</dbReference>
<proteinExistence type="predicted"/>
<dbReference type="GO" id="GO:0008289">
    <property type="term" value="F:lipid binding"/>
    <property type="evidence" value="ECO:0007669"/>
    <property type="project" value="UniProtKB-KW"/>
</dbReference>
<evidence type="ECO:0000313" key="5">
    <source>
        <dbReference type="Proteomes" id="UP001167919"/>
    </source>
</evidence>
<evidence type="ECO:0000313" key="4">
    <source>
        <dbReference type="Proteomes" id="UP000286907"/>
    </source>
</evidence>
<dbReference type="NCBIfam" id="TIGR00762">
    <property type="entry name" value="DegV"/>
    <property type="match status" value="1"/>
</dbReference>
<dbReference type="SUPFAM" id="SSF82549">
    <property type="entry name" value="DAK1/DegV-like"/>
    <property type="match status" value="1"/>
</dbReference>
<dbReference type="PANTHER" id="PTHR33434">
    <property type="entry name" value="DEGV DOMAIN-CONTAINING PROTEIN DR_1986-RELATED"/>
    <property type="match status" value="1"/>
</dbReference>
<reference evidence="3" key="3">
    <citation type="submission" date="2020-01" db="EMBL/GenBank/DDBJ databases">
        <authorList>
            <person name="Cousin F.J."/>
            <person name="Le Guellec R."/>
            <person name="Cretenet M."/>
        </authorList>
    </citation>
    <scope>NUCLEOTIDE SEQUENCE</scope>
    <source>
        <strain evidence="3">UCMA 15228</strain>
    </source>
</reference>
<evidence type="ECO:0000313" key="2">
    <source>
        <dbReference type="EMBL" id="MDN6899916.1"/>
    </source>
</evidence>
<dbReference type="Gene3D" id="3.40.50.10170">
    <property type="match status" value="1"/>
</dbReference>
<keyword evidence="4" id="KW-1185">Reference proteome</keyword>
<dbReference type="Proteomes" id="UP000286907">
    <property type="component" value="Chromosome"/>
</dbReference>
<keyword evidence="1" id="KW-0446">Lipid-binding</keyword>
<reference evidence="2" key="2">
    <citation type="submission" date="2019-01" db="EMBL/GenBank/DDBJ databases">
        <title>Oenococcus sicerae UCMA17102.</title>
        <authorList>
            <person name="Cousin F.J."/>
            <person name="Le Guellec R."/>
            <person name="Cretenet M."/>
        </authorList>
    </citation>
    <scope>NUCLEOTIDE SEQUENCE</scope>
    <source>
        <strain evidence="2">UCMA17102</strain>
    </source>
</reference>
<dbReference type="AlphaFoldDB" id="A0AAJ1VMQ7"/>
<dbReference type="InterPro" id="IPR003797">
    <property type="entry name" value="DegV"/>
</dbReference>
<gene>
    <name evidence="3" type="ORF">DLJ48_00210</name>
    <name evidence="2" type="ORF">EVC35_02700</name>
</gene>
<sequence length="277" mass="30637">MIRVVTDSTAQLTEEEIARHHIIVVPLQITINNEALLDGIDISRADFSKELQESDVFPHTSQPSIGQFLSTYDELSKKGDTVISIHLSEVLSGTVNEARSAALQTAADVTVIDSGVTDRSLGYLVLRAAEMAEAGKSKEELLAKLAIQKKQTHLFCFVNSLDYLVKGGRASRAIGFFSSLIKLKLELIMENDQLKVLHKCRGQVSFQKLISDMLQSVVAEAKISQVGLSYVDSDEDVQRIAHFLHEHRPDIHVVTRLTSPIIMSHVGPRGFALMYDV</sequence>
<dbReference type="InterPro" id="IPR050270">
    <property type="entry name" value="DegV_domain_contain"/>
</dbReference>
<dbReference type="Gene3D" id="3.30.1180.10">
    <property type="match status" value="1"/>
</dbReference>
<dbReference type="EMBL" id="SDWY01000001">
    <property type="protein sequence ID" value="MDN6899916.1"/>
    <property type="molecule type" value="Genomic_DNA"/>
</dbReference>
<organism evidence="2 5">
    <name type="scientific">Oenococcus sicerae</name>
    <dbReference type="NCBI Taxonomy" id="2203724"/>
    <lineage>
        <taxon>Bacteria</taxon>
        <taxon>Bacillati</taxon>
        <taxon>Bacillota</taxon>
        <taxon>Bacilli</taxon>
        <taxon>Lactobacillales</taxon>
        <taxon>Lactobacillaceae</taxon>
        <taxon>Oenococcus</taxon>
    </lineage>
</organism>
<dbReference type="Pfam" id="PF02645">
    <property type="entry name" value="DegV"/>
    <property type="match status" value="1"/>
</dbReference>
<dbReference type="PROSITE" id="PS51482">
    <property type="entry name" value="DEGV"/>
    <property type="match status" value="1"/>
</dbReference>